<feature type="domain" description="Aminotransferase-like plant mobile" evidence="1">
    <location>
        <begin position="98"/>
        <end position="221"/>
    </location>
</feature>
<dbReference type="PANTHER" id="PTHR46033:SF1">
    <property type="entry name" value="PROTEIN MAIN-LIKE 2"/>
    <property type="match status" value="1"/>
</dbReference>
<evidence type="ECO:0000313" key="2">
    <source>
        <dbReference type="EMBL" id="KAF6139947.1"/>
    </source>
</evidence>
<comment type="caution">
    <text evidence="2">The sequence shown here is derived from an EMBL/GenBank/DDBJ whole genome shotgun (WGS) entry which is preliminary data.</text>
</comment>
<keyword evidence="3" id="KW-1185">Reference proteome</keyword>
<evidence type="ECO:0000259" key="1">
    <source>
        <dbReference type="Pfam" id="PF10536"/>
    </source>
</evidence>
<dbReference type="InterPro" id="IPR019557">
    <property type="entry name" value="AminoTfrase-like_pln_mobile"/>
</dbReference>
<sequence>MSAEENMVIIKVVPPSTVEEFPTNTVEQSFENTVETANEDASKRSGAHIEDAYEVRVIGGSQIQSEAVANNDEVGPIDTSLLMSFKFHRVRSITLGQPETNNFYFKWGEMTPTLDDVEQLIGFATEGDATVIGKTWGFPALLEVFEKNLLLDLKGFKALKAGGTGNSLSLKKLRDHYAYKLEKVLSDSTVVRAKKKGLSAKSVAHAYMLYVLRSFLFPTKRALMSVRDIGVQEFTREKYKFGGKAKILNWTSKYKKEAARVTEETNDLHKKLINAEEMNKFFEEVWRQSLKKVLASEGMRDM</sequence>
<reference evidence="2 3" key="1">
    <citation type="journal article" date="2020" name="IScience">
        <title>Genome Sequencing of the Endangered Kingdonia uniflora (Circaeasteraceae, Ranunculales) Reveals Potential Mechanisms of Evolutionary Specialization.</title>
        <authorList>
            <person name="Sun Y."/>
            <person name="Deng T."/>
            <person name="Zhang A."/>
            <person name="Moore M.J."/>
            <person name="Landis J.B."/>
            <person name="Lin N."/>
            <person name="Zhang H."/>
            <person name="Zhang X."/>
            <person name="Huang J."/>
            <person name="Zhang X."/>
            <person name="Sun H."/>
            <person name="Wang H."/>
        </authorList>
    </citation>
    <scope>NUCLEOTIDE SEQUENCE [LARGE SCALE GENOMIC DNA]</scope>
    <source>
        <strain evidence="2">TB1705</strain>
        <tissue evidence="2">Leaf</tissue>
    </source>
</reference>
<dbReference type="Pfam" id="PF10536">
    <property type="entry name" value="PMD"/>
    <property type="match status" value="1"/>
</dbReference>
<name>A0A7J7LBB5_9MAGN</name>
<proteinExistence type="predicted"/>
<accession>A0A7J7LBB5</accession>
<dbReference type="InterPro" id="IPR044824">
    <property type="entry name" value="MAIN-like"/>
</dbReference>
<dbReference type="EMBL" id="JACGCM010002428">
    <property type="protein sequence ID" value="KAF6139947.1"/>
    <property type="molecule type" value="Genomic_DNA"/>
</dbReference>
<dbReference type="AlphaFoldDB" id="A0A7J7LBB5"/>
<evidence type="ECO:0000313" key="3">
    <source>
        <dbReference type="Proteomes" id="UP000541444"/>
    </source>
</evidence>
<dbReference type="Proteomes" id="UP000541444">
    <property type="component" value="Unassembled WGS sequence"/>
</dbReference>
<protein>
    <recommendedName>
        <fullName evidence="1">Aminotransferase-like plant mobile domain-containing protein</fullName>
    </recommendedName>
</protein>
<dbReference type="GO" id="GO:0010073">
    <property type="term" value="P:meristem maintenance"/>
    <property type="evidence" value="ECO:0007669"/>
    <property type="project" value="InterPro"/>
</dbReference>
<organism evidence="2 3">
    <name type="scientific">Kingdonia uniflora</name>
    <dbReference type="NCBI Taxonomy" id="39325"/>
    <lineage>
        <taxon>Eukaryota</taxon>
        <taxon>Viridiplantae</taxon>
        <taxon>Streptophyta</taxon>
        <taxon>Embryophyta</taxon>
        <taxon>Tracheophyta</taxon>
        <taxon>Spermatophyta</taxon>
        <taxon>Magnoliopsida</taxon>
        <taxon>Ranunculales</taxon>
        <taxon>Circaeasteraceae</taxon>
        <taxon>Kingdonia</taxon>
    </lineage>
</organism>
<dbReference type="PANTHER" id="PTHR46033">
    <property type="entry name" value="PROTEIN MAIN-LIKE 2"/>
    <property type="match status" value="1"/>
</dbReference>
<gene>
    <name evidence="2" type="ORF">GIB67_037836</name>
</gene>